<keyword evidence="2" id="KW-1185">Reference proteome</keyword>
<accession>A0A662ZFA8</accession>
<name>A0A662ZFA8_9GAMM</name>
<evidence type="ECO:0000313" key="1">
    <source>
        <dbReference type="EMBL" id="SFK57530.1"/>
    </source>
</evidence>
<sequence length="197" mass="22987">MLTLPQNYFRITRSPKSGLYCFSLTDAGISHLRNEFKAEYFGGRYRKRHYIDFDGIPQIIKIPQVALFYDGKVHYHRILPDFLIPFCRHTIKTLIATNREIQNAEVIDELPLAASDALISAEYDHPKRTRYLRIHLGQFLKRVKSALYNLAECRTRLRMNPCEGFENVRKEFLLTEAGSPIRVISYIMDSLWIGGYP</sequence>
<reference evidence="1 2" key="1">
    <citation type="submission" date="2016-10" db="EMBL/GenBank/DDBJ databases">
        <authorList>
            <person name="Varghese N."/>
            <person name="Submissions S."/>
        </authorList>
    </citation>
    <scope>NUCLEOTIDE SEQUENCE [LARGE SCALE GENOMIC DNA]</scope>
    <source>
        <strain evidence="1 2">22B</strain>
    </source>
</reference>
<dbReference type="AlphaFoldDB" id="A0A662ZFA8"/>
<dbReference type="Proteomes" id="UP000243374">
    <property type="component" value="Unassembled WGS sequence"/>
</dbReference>
<evidence type="ECO:0000313" key="2">
    <source>
        <dbReference type="Proteomes" id="UP000243374"/>
    </source>
</evidence>
<dbReference type="EMBL" id="FOSF01000119">
    <property type="protein sequence ID" value="SFK57530.1"/>
    <property type="molecule type" value="Genomic_DNA"/>
</dbReference>
<protein>
    <submittedName>
        <fullName evidence="1">Uncharacterized protein</fullName>
    </submittedName>
</protein>
<proteinExistence type="predicted"/>
<organism evidence="1 2">
    <name type="scientific">Succinivibrio dextrinosolvens</name>
    <dbReference type="NCBI Taxonomy" id="83771"/>
    <lineage>
        <taxon>Bacteria</taxon>
        <taxon>Pseudomonadati</taxon>
        <taxon>Pseudomonadota</taxon>
        <taxon>Gammaproteobacteria</taxon>
        <taxon>Aeromonadales</taxon>
        <taxon>Succinivibrionaceae</taxon>
        <taxon>Succinivibrio</taxon>
    </lineage>
</organism>
<gene>
    <name evidence="1" type="ORF">SAMN04487865_11194</name>
</gene>
<dbReference type="RefSeq" id="WP_074841941.1">
    <property type="nucleotide sequence ID" value="NZ_CP047056.1"/>
</dbReference>